<keyword evidence="4" id="KW-1185">Reference proteome</keyword>
<protein>
    <submittedName>
        <fullName evidence="3">Thioester reductase</fullName>
    </submittedName>
</protein>
<dbReference type="InterPro" id="IPR000873">
    <property type="entry name" value="AMP-dep_synth/lig_dom"/>
</dbReference>
<proteinExistence type="predicted"/>
<evidence type="ECO:0000259" key="2">
    <source>
        <dbReference type="Pfam" id="PF13193"/>
    </source>
</evidence>
<dbReference type="InterPro" id="IPR025110">
    <property type="entry name" value="AMP-bd_C"/>
</dbReference>
<dbReference type="Pfam" id="PF00501">
    <property type="entry name" value="AMP-binding"/>
    <property type="match status" value="1"/>
</dbReference>
<evidence type="ECO:0000259" key="1">
    <source>
        <dbReference type="Pfam" id="PF00501"/>
    </source>
</evidence>
<dbReference type="RefSeq" id="WP_047250504.1">
    <property type="nucleotide sequence ID" value="NZ_CP011367.1"/>
</dbReference>
<dbReference type="SUPFAM" id="SSF56801">
    <property type="entry name" value="Acetyl-CoA synthetase-like"/>
    <property type="match status" value="1"/>
</dbReference>
<dbReference type="STRING" id="106634.TVD_00415"/>
<dbReference type="InterPro" id="IPR042099">
    <property type="entry name" value="ANL_N_sf"/>
</dbReference>
<dbReference type="PANTHER" id="PTHR45527">
    <property type="entry name" value="NONRIBOSOMAL PEPTIDE SYNTHETASE"/>
    <property type="match status" value="1"/>
</dbReference>
<dbReference type="CDD" id="cd05930">
    <property type="entry name" value="A_NRPS"/>
    <property type="match status" value="1"/>
</dbReference>
<dbReference type="OrthoDB" id="9757559at2"/>
<evidence type="ECO:0000313" key="3">
    <source>
        <dbReference type="EMBL" id="AKJ93917.1"/>
    </source>
</evidence>
<dbReference type="InterPro" id="IPR020845">
    <property type="entry name" value="AMP-binding_CS"/>
</dbReference>
<name>A0A0G3G318_9GAMM</name>
<feature type="domain" description="AMP-dependent synthetase/ligase" evidence="1">
    <location>
        <begin position="16"/>
        <end position="390"/>
    </location>
</feature>
<dbReference type="Pfam" id="PF13193">
    <property type="entry name" value="AMP-binding_C"/>
    <property type="match status" value="1"/>
</dbReference>
<accession>A0A0G3G318</accession>
<evidence type="ECO:0000313" key="4">
    <source>
        <dbReference type="Proteomes" id="UP000064201"/>
    </source>
</evidence>
<dbReference type="GO" id="GO:0044550">
    <property type="term" value="P:secondary metabolite biosynthetic process"/>
    <property type="evidence" value="ECO:0007669"/>
    <property type="project" value="TreeGrafter"/>
</dbReference>
<sequence length="535" mass="58467">MPNARITKGLLTGFLRSAERFPERPALDVEGRVLSYEELFAAGADIAHTLQQSPTGPGRVGVLAQRSLAMYRGILGTLMAGQALVPLNPGFPTERTVAMAEQADLSALLVDAQGLERLDELLQAFSRPFLILLPDTQRLEDLQTRWPRHDFRVAGDSHRPADWAPAAVSPDDLVCLFFTSGSTGKPKGVGVLQRNAARFVEMSQERYREFGISEADRFSQFYDITFDSSMFDLYVSWAFGACLCCPSAKEWFNPNRYIADKALTVIDITPSAGHGMNRRNGWAPGRFPDLRLCRFGGEALSAELAEAMAAAAPNAIVDNAYGPTECTVDACYYRWDGERSPAECEHGMVPIGYPGNQVGLRVADEALREVPVGAEGELLISGPQVTPGYWKDPERTAQAFVHLDDGRVHYRTGDLVRRPPPGEPIIFLGRLDHQIKIGGVRIELGEVEAALREAAGTDQAVAVGWPRTESGASGIVAFVVAEDMDESAIRDRLRQRLPTVMVPRAIHSLDNLPLNANGKADRKALISTLEETATP</sequence>
<dbReference type="PATRIC" id="fig|106634.4.peg.85"/>
<dbReference type="InterPro" id="IPR010071">
    <property type="entry name" value="AA_adenyl_dom"/>
</dbReference>
<reference evidence="3 4" key="1">
    <citation type="submission" date="2015-04" db="EMBL/GenBank/DDBJ databases">
        <title>Complete Sequence for the Genome of the Thioalkalivibrio versutus D301.</title>
        <authorList>
            <person name="Mu T."/>
            <person name="Zhou J."/>
            <person name="Xu X."/>
        </authorList>
    </citation>
    <scope>NUCLEOTIDE SEQUENCE [LARGE SCALE GENOMIC DNA]</scope>
    <source>
        <strain evidence="3 4">D301</strain>
    </source>
</reference>
<gene>
    <name evidence="3" type="ORF">TVD_00415</name>
</gene>
<dbReference type="Gene3D" id="3.40.50.12780">
    <property type="entry name" value="N-terminal domain of ligase-like"/>
    <property type="match status" value="1"/>
</dbReference>
<dbReference type="GO" id="GO:0043041">
    <property type="term" value="P:amino acid activation for nonribosomal peptide biosynthetic process"/>
    <property type="evidence" value="ECO:0007669"/>
    <property type="project" value="TreeGrafter"/>
</dbReference>
<dbReference type="Gene3D" id="3.30.300.30">
    <property type="match status" value="1"/>
</dbReference>
<dbReference type="PROSITE" id="PS00455">
    <property type="entry name" value="AMP_BINDING"/>
    <property type="match status" value="1"/>
</dbReference>
<dbReference type="EMBL" id="CP011367">
    <property type="protein sequence ID" value="AKJ93917.1"/>
    <property type="molecule type" value="Genomic_DNA"/>
</dbReference>
<dbReference type="AlphaFoldDB" id="A0A0G3G318"/>
<dbReference type="GO" id="GO:0005737">
    <property type="term" value="C:cytoplasm"/>
    <property type="evidence" value="ECO:0007669"/>
    <property type="project" value="TreeGrafter"/>
</dbReference>
<dbReference type="GO" id="GO:0031177">
    <property type="term" value="F:phosphopantetheine binding"/>
    <property type="evidence" value="ECO:0007669"/>
    <property type="project" value="TreeGrafter"/>
</dbReference>
<dbReference type="KEGG" id="tvr:TVD_00415"/>
<dbReference type="Proteomes" id="UP000064201">
    <property type="component" value="Chromosome"/>
</dbReference>
<feature type="domain" description="AMP-binding enzyme C-terminal" evidence="2">
    <location>
        <begin position="446"/>
        <end position="519"/>
    </location>
</feature>
<dbReference type="InterPro" id="IPR045851">
    <property type="entry name" value="AMP-bd_C_sf"/>
</dbReference>
<dbReference type="NCBIfam" id="TIGR01733">
    <property type="entry name" value="AA-adenyl-dom"/>
    <property type="match status" value="1"/>
</dbReference>
<organism evidence="3 4">
    <name type="scientific">Thioalkalivibrio versutus</name>
    <dbReference type="NCBI Taxonomy" id="106634"/>
    <lineage>
        <taxon>Bacteria</taxon>
        <taxon>Pseudomonadati</taxon>
        <taxon>Pseudomonadota</taxon>
        <taxon>Gammaproteobacteria</taxon>
        <taxon>Chromatiales</taxon>
        <taxon>Ectothiorhodospiraceae</taxon>
        <taxon>Thioalkalivibrio</taxon>
    </lineage>
</organism>
<dbReference type="PANTHER" id="PTHR45527:SF1">
    <property type="entry name" value="FATTY ACID SYNTHASE"/>
    <property type="match status" value="1"/>
</dbReference>